<protein>
    <recommendedName>
        <fullName evidence="3">DUF2141 domain-containing protein</fullName>
    </recommendedName>
</protein>
<dbReference type="AlphaFoldDB" id="A0A238UF26"/>
<sequence>MNLNLKTMQRLILLLFVFVLSTFSSILAQETYSITIDFSGMKSDKGDLYIALYNSENTFLKTPMKGEIVKISDKKATAVFKNIKAGNYAISAFHDENDNKKMDTKIFGIPKEPIGISNDAKGFFGPPKYKDAQFTVDKNISLAITIK</sequence>
<dbReference type="Pfam" id="PF09912">
    <property type="entry name" value="DUF2141"/>
    <property type="match status" value="1"/>
</dbReference>
<accession>A0A238UF26</accession>
<evidence type="ECO:0008006" key="3">
    <source>
        <dbReference type="Google" id="ProtNLM"/>
    </source>
</evidence>
<proteinExistence type="predicted"/>
<organism evidence="1 2">
    <name type="scientific">Tenacibaculum jejuense</name>
    <dbReference type="NCBI Taxonomy" id="584609"/>
    <lineage>
        <taxon>Bacteria</taxon>
        <taxon>Pseudomonadati</taxon>
        <taxon>Bacteroidota</taxon>
        <taxon>Flavobacteriia</taxon>
        <taxon>Flavobacteriales</taxon>
        <taxon>Flavobacteriaceae</taxon>
        <taxon>Tenacibaculum</taxon>
    </lineage>
</organism>
<reference evidence="1 2" key="1">
    <citation type="submission" date="2017-07" db="EMBL/GenBank/DDBJ databases">
        <authorList>
            <person name="Sun Z.S."/>
            <person name="Albrecht U."/>
            <person name="Echele G."/>
            <person name="Lee C.C."/>
        </authorList>
    </citation>
    <scope>NUCLEOTIDE SEQUENCE [LARGE SCALE GENOMIC DNA]</scope>
    <source>
        <strain evidence="2">type strain: KCTC 22618</strain>
    </source>
</reference>
<name>A0A238UF26_9FLAO</name>
<dbReference type="InterPro" id="IPR018673">
    <property type="entry name" value="DUF2141"/>
</dbReference>
<evidence type="ECO:0000313" key="1">
    <source>
        <dbReference type="EMBL" id="SNR17010.1"/>
    </source>
</evidence>
<dbReference type="Proteomes" id="UP000215214">
    <property type="component" value="Chromosome TJEJU"/>
</dbReference>
<gene>
    <name evidence="1" type="ORF">TJEJU_3360</name>
</gene>
<dbReference type="EMBL" id="LT899436">
    <property type="protein sequence ID" value="SNR17010.1"/>
    <property type="molecule type" value="Genomic_DNA"/>
</dbReference>
<keyword evidence="2" id="KW-1185">Reference proteome</keyword>
<evidence type="ECO:0000313" key="2">
    <source>
        <dbReference type="Proteomes" id="UP000215214"/>
    </source>
</evidence>
<dbReference type="KEGG" id="tje:TJEJU_3360"/>